<proteinExistence type="predicted"/>
<name>A0A061EBN2_THECC</name>
<feature type="region of interest" description="Disordered" evidence="1">
    <location>
        <begin position="126"/>
        <end position="145"/>
    </location>
</feature>
<evidence type="ECO:0000313" key="4">
    <source>
        <dbReference type="EMBL" id="EOY02341.1"/>
    </source>
</evidence>
<dbReference type="InParanoid" id="A0A061EBN2"/>
<gene>
    <name evidence="4" type="ORF">TCM_016850</name>
</gene>
<evidence type="ECO:0000256" key="2">
    <source>
        <dbReference type="SAM" id="Phobius"/>
    </source>
</evidence>
<dbReference type="AlphaFoldDB" id="A0A061EBN2"/>
<dbReference type="Gene3D" id="2.120.10.30">
    <property type="entry name" value="TolB, C-terminal domain"/>
    <property type="match status" value="1"/>
</dbReference>
<feature type="transmembrane region" description="Helical" evidence="2">
    <location>
        <begin position="277"/>
        <end position="295"/>
    </location>
</feature>
<keyword evidence="2" id="KW-0812">Transmembrane</keyword>
<feature type="transmembrane region" description="Helical" evidence="2">
    <location>
        <begin position="241"/>
        <end position="261"/>
    </location>
</feature>
<feature type="signal peptide" evidence="3">
    <location>
        <begin position="1"/>
        <end position="24"/>
    </location>
</feature>
<feature type="region of interest" description="Disordered" evidence="1">
    <location>
        <begin position="421"/>
        <end position="451"/>
    </location>
</feature>
<dbReference type="EMBL" id="CM001882">
    <property type="protein sequence ID" value="EOY02341.1"/>
    <property type="molecule type" value="Genomic_DNA"/>
</dbReference>
<feature type="compositionally biased region" description="Basic and acidic residues" evidence="1">
    <location>
        <begin position="132"/>
        <end position="141"/>
    </location>
</feature>
<feature type="chain" id="PRO_5001601536" evidence="3">
    <location>
        <begin position="25"/>
        <end position="810"/>
    </location>
</feature>
<evidence type="ECO:0000313" key="5">
    <source>
        <dbReference type="Proteomes" id="UP000026915"/>
    </source>
</evidence>
<dbReference type="HOGENOM" id="CLU_348332_0_0_1"/>
<organism evidence="4 5">
    <name type="scientific">Theobroma cacao</name>
    <name type="common">Cacao</name>
    <name type="synonym">Cocoa</name>
    <dbReference type="NCBI Taxonomy" id="3641"/>
    <lineage>
        <taxon>Eukaryota</taxon>
        <taxon>Viridiplantae</taxon>
        <taxon>Streptophyta</taxon>
        <taxon>Embryophyta</taxon>
        <taxon>Tracheophyta</taxon>
        <taxon>Spermatophyta</taxon>
        <taxon>Magnoliopsida</taxon>
        <taxon>eudicotyledons</taxon>
        <taxon>Gunneridae</taxon>
        <taxon>Pentapetalae</taxon>
        <taxon>rosids</taxon>
        <taxon>malvids</taxon>
        <taxon>Malvales</taxon>
        <taxon>Malvaceae</taxon>
        <taxon>Byttnerioideae</taxon>
        <taxon>Theobroma</taxon>
    </lineage>
</organism>
<dbReference type="eggNOG" id="ENOG502QQTE">
    <property type="taxonomic scope" value="Eukaryota"/>
</dbReference>
<evidence type="ECO:0000256" key="1">
    <source>
        <dbReference type="SAM" id="MobiDB-lite"/>
    </source>
</evidence>
<dbReference type="PANTHER" id="PTHR13833:SF78">
    <property type="entry name" value="POTASSIUM TRANSPORTER"/>
    <property type="match status" value="1"/>
</dbReference>
<keyword evidence="3" id="KW-0732">Signal</keyword>
<reference evidence="4 5" key="1">
    <citation type="journal article" date="2013" name="Genome Biol.">
        <title>The genome sequence of the most widely cultivated cacao type and its use to identify candidate genes regulating pod color.</title>
        <authorList>
            <person name="Motamayor J.C."/>
            <person name="Mockaitis K."/>
            <person name="Schmutz J."/>
            <person name="Haiminen N."/>
            <person name="Iii D.L."/>
            <person name="Cornejo O."/>
            <person name="Findley S.D."/>
            <person name="Zheng P."/>
            <person name="Utro F."/>
            <person name="Royaert S."/>
            <person name="Saski C."/>
            <person name="Jenkins J."/>
            <person name="Podicheti R."/>
            <person name="Zhao M."/>
            <person name="Scheffler B.E."/>
            <person name="Stack J.C."/>
            <person name="Feltus F.A."/>
            <person name="Mustiga G.M."/>
            <person name="Amores F."/>
            <person name="Phillips W."/>
            <person name="Marelli J.P."/>
            <person name="May G.D."/>
            <person name="Shapiro H."/>
            <person name="Ma J."/>
            <person name="Bustamante C.D."/>
            <person name="Schnell R.J."/>
            <person name="Main D."/>
            <person name="Gilbert D."/>
            <person name="Parida L."/>
            <person name="Kuhn D.N."/>
        </authorList>
    </citation>
    <scope>NUCLEOTIDE SEQUENCE [LARGE SCALE GENOMIC DNA]</scope>
    <source>
        <strain evidence="5">cv. Matina 1-6</strain>
    </source>
</reference>
<keyword evidence="5" id="KW-1185">Reference proteome</keyword>
<feature type="region of interest" description="Disordered" evidence="1">
    <location>
        <begin position="470"/>
        <end position="500"/>
    </location>
</feature>
<dbReference type="Proteomes" id="UP000026915">
    <property type="component" value="Chromosome 4"/>
</dbReference>
<evidence type="ECO:0000256" key="3">
    <source>
        <dbReference type="SAM" id="SignalP"/>
    </source>
</evidence>
<keyword evidence="2" id="KW-0472">Membrane</keyword>
<dbReference type="Gramene" id="EOY02341">
    <property type="protein sequence ID" value="EOY02341"/>
    <property type="gene ID" value="TCM_016850"/>
</dbReference>
<feature type="region of interest" description="Disordered" evidence="1">
    <location>
        <begin position="341"/>
        <end position="361"/>
    </location>
</feature>
<dbReference type="PANTHER" id="PTHR13833">
    <property type="match status" value="1"/>
</dbReference>
<accession>A0A061EBN2</accession>
<sequence>MVRKWVVITLIFLVLFNGFSSVSATPPAKIVTSVVSNVVSALVKWLWSLKSAPKTAISSRSMMKFEGGYTVETVFDGSKLGIEPFAVEVSPSGAILVLDSENSNIYKISMPLSRYSRPKLVAGSSEGYSGHVDGKPREARMNHPKGLTVDDSGNVYIADTMNMAIRKISESGVTTIAGGGKWSRGGGHVDGPSEDAKFSNDFDVVYVGSSCSLLVIDRGNQAIREIQLNDDDCSHQYDGSFQLGIAVLVAAGFFGYMLALLQRRVQAMFSSHDVSDIMFYVFLLFLVINLLLILSESFPSINLQNILDFALCNAFNFANCKANGWKDSRTPIKREATMAPYQRPPKSVRPPLIPPEDEPEKAEEGFFGSVGRLVLNTGSSVAEIFGGLFSGFRRKPRHYQYQHQYQQSTIQSRGWPMQESFVIPDEDEPPSLDTRTPTPKRSYPFMTKDLERKHHIKQSRPHYNGWDAKYQQQQQMQMQHHQQQQQQQHPHKHYSSNPQTYYEKSCETNEIVFGAVQEQDGRREAVLAGDHYSPVAQSPGDALICLDSPFYGPSGFTMVPWRCSGESLRASGVEASSMKLKKTMRRRKGGVNLSFMAMNGGNDGELCLTSNGGKMLVSSKTYEKWVDVKEAGREIHSGKLFIFSELEFFGGMSQLPTTEEETVVVEDDVHDLKFSNGGCCFWMPCRSAVRSIWWERISTDDTNSAASTNTSHYVPWWTRGWKKVREWSELVAGPKWKTFIRRFNKNKTGNGGMKFHYDPLSYSLNFDEGPGQNGHFDEDFMNRNFSSRYASLPVSTKSSMDFGKDGPFLI</sequence>
<feature type="compositionally biased region" description="Low complexity" evidence="1">
    <location>
        <begin position="471"/>
        <end position="488"/>
    </location>
</feature>
<dbReference type="InterPro" id="IPR011042">
    <property type="entry name" value="6-blade_b-propeller_TolB-like"/>
</dbReference>
<dbReference type="SUPFAM" id="SSF101898">
    <property type="entry name" value="NHL repeat"/>
    <property type="match status" value="1"/>
</dbReference>
<protein>
    <submittedName>
        <fullName evidence="4">NHL domain-containing protein, putative</fullName>
    </submittedName>
</protein>
<keyword evidence="2" id="KW-1133">Transmembrane helix</keyword>